<evidence type="ECO:0000256" key="1">
    <source>
        <dbReference type="SAM" id="Phobius"/>
    </source>
</evidence>
<feature type="transmembrane region" description="Helical" evidence="1">
    <location>
        <begin position="12"/>
        <end position="31"/>
    </location>
</feature>
<name>A0A918P5L1_9NEIS</name>
<feature type="transmembrane region" description="Helical" evidence="1">
    <location>
        <begin position="114"/>
        <end position="132"/>
    </location>
</feature>
<gene>
    <name evidence="2" type="ORF">GCM10011289_24390</name>
</gene>
<comment type="caution">
    <text evidence="2">The sequence shown here is derived from an EMBL/GenBank/DDBJ whole genome shotgun (WGS) entry which is preliminary data.</text>
</comment>
<feature type="transmembrane region" description="Helical" evidence="1">
    <location>
        <begin position="231"/>
        <end position="249"/>
    </location>
</feature>
<feature type="transmembrane region" description="Helical" evidence="1">
    <location>
        <begin position="37"/>
        <end position="58"/>
    </location>
</feature>
<evidence type="ECO:0000313" key="2">
    <source>
        <dbReference type="EMBL" id="GGY20025.1"/>
    </source>
</evidence>
<proteinExistence type="predicted"/>
<protein>
    <submittedName>
        <fullName evidence="2">Uncharacterized protein</fullName>
    </submittedName>
</protein>
<sequence>MQRQETGSAAASLVVVLAAALAFGAGVWFVWRDWRLGAWLVNLLASLLLFAALGMWIGGRPDSVLIDNRNVISLSRLQMAAWSALILSALLTAAGLNMRIAPDAALNIALPEELLWLMGISASSLAGSALILNTKRSAAADPDLVRQTLGRTSSSDGADLTRQGVLVANASPREAHWSDLFTGEEVGNFSQLDLSRVQMFYISFLTVVVYGVMLGSLFASRHGFIDHFPAISGQLVGLIAISHGGYLAVKAVPHSQRGNPAGAGTPPDPPGN</sequence>
<feature type="transmembrane region" description="Helical" evidence="1">
    <location>
        <begin position="199"/>
        <end position="219"/>
    </location>
</feature>
<keyword evidence="3" id="KW-1185">Reference proteome</keyword>
<evidence type="ECO:0000313" key="3">
    <source>
        <dbReference type="Proteomes" id="UP000645257"/>
    </source>
</evidence>
<feature type="transmembrane region" description="Helical" evidence="1">
    <location>
        <begin position="79"/>
        <end position="102"/>
    </location>
</feature>
<reference evidence="2" key="1">
    <citation type="journal article" date="2014" name="Int. J. Syst. Evol. Microbiol.">
        <title>Complete genome sequence of Corynebacterium casei LMG S-19264T (=DSM 44701T), isolated from a smear-ripened cheese.</title>
        <authorList>
            <consortium name="US DOE Joint Genome Institute (JGI-PGF)"/>
            <person name="Walter F."/>
            <person name="Albersmeier A."/>
            <person name="Kalinowski J."/>
            <person name="Ruckert C."/>
        </authorList>
    </citation>
    <scope>NUCLEOTIDE SEQUENCE</scope>
    <source>
        <strain evidence="2">KCTC 32182</strain>
    </source>
</reference>
<keyword evidence="1" id="KW-0812">Transmembrane</keyword>
<keyword evidence="1" id="KW-0472">Membrane</keyword>
<accession>A0A918P5L1</accession>
<dbReference type="EMBL" id="BMYX01000014">
    <property type="protein sequence ID" value="GGY20025.1"/>
    <property type="molecule type" value="Genomic_DNA"/>
</dbReference>
<dbReference type="RefSeq" id="WP_189534693.1">
    <property type="nucleotide sequence ID" value="NZ_BMYX01000014.1"/>
</dbReference>
<dbReference type="Proteomes" id="UP000645257">
    <property type="component" value="Unassembled WGS sequence"/>
</dbReference>
<keyword evidence="1" id="KW-1133">Transmembrane helix</keyword>
<organism evidence="2 3">
    <name type="scientific">Paludibacterium paludis</name>
    <dbReference type="NCBI Taxonomy" id="1225769"/>
    <lineage>
        <taxon>Bacteria</taxon>
        <taxon>Pseudomonadati</taxon>
        <taxon>Pseudomonadota</taxon>
        <taxon>Betaproteobacteria</taxon>
        <taxon>Neisseriales</taxon>
        <taxon>Chromobacteriaceae</taxon>
        <taxon>Paludibacterium</taxon>
    </lineage>
</organism>
<reference evidence="2" key="2">
    <citation type="submission" date="2020-09" db="EMBL/GenBank/DDBJ databases">
        <authorList>
            <person name="Sun Q."/>
            <person name="Kim S."/>
        </authorList>
    </citation>
    <scope>NUCLEOTIDE SEQUENCE</scope>
    <source>
        <strain evidence="2">KCTC 32182</strain>
    </source>
</reference>
<dbReference type="AlphaFoldDB" id="A0A918P5L1"/>